<dbReference type="SUPFAM" id="SSF49785">
    <property type="entry name" value="Galactose-binding domain-like"/>
    <property type="match status" value="1"/>
</dbReference>
<accession>A0A410P6Q8</accession>
<evidence type="ECO:0000313" key="4">
    <source>
        <dbReference type="Proteomes" id="UP000287243"/>
    </source>
</evidence>
<dbReference type="Pfam" id="PF03425">
    <property type="entry name" value="CBM_11"/>
    <property type="match status" value="1"/>
</dbReference>
<dbReference type="InterPro" id="IPR008979">
    <property type="entry name" value="Galactose-bd-like_sf"/>
</dbReference>
<dbReference type="GO" id="GO:0030245">
    <property type="term" value="P:cellulose catabolic process"/>
    <property type="evidence" value="ECO:0007669"/>
    <property type="project" value="InterPro"/>
</dbReference>
<dbReference type="InterPro" id="IPR005087">
    <property type="entry name" value="CBM11"/>
</dbReference>
<feature type="signal peptide" evidence="1">
    <location>
        <begin position="1"/>
        <end position="41"/>
    </location>
</feature>
<gene>
    <name evidence="3" type="ORF">BU251_07845</name>
</gene>
<dbReference type="GO" id="GO:0008810">
    <property type="term" value="F:cellulase activity"/>
    <property type="evidence" value="ECO:0007669"/>
    <property type="project" value="InterPro"/>
</dbReference>
<dbReference type="AlphaFoldDB" id="A0A410P6Q8"/>
<evidence type="ECO:0000313" key="3">
    <source>
        <dbReference type="EMBL" id="QAT17634.1"/>
    </source>
</evidence>
<evidence type="ECO:0000259" key="2">
    <source>
        <dbReference type="Pfam" id="PF03425"/>
    </source>
</evidence>
<evidence type="ECO:0000256" key="1">
    <source>
        <dbReference type="SAM" id="SignalP"/>
    </source>
</evidence>
<dbReference type="RefSeq" id="WP_128700570.1">
    <property type="nucleotide sequence ID" value="NZ_CP019384.1"/>
</dbReference>
<dbReference type="EMBL" id="CP019384">
    <property type="protein sequence ID" value="QAT17634.1"/>
    <property type="molecule type" value="Genomic_DNA"/>
</dbReference>
<dbReference type="OrthoDB" id="9803863at2"/>
<keyword evidence="4" id="KW-1185">Reference proteome</keyword>
<feature type="chain" id="PRO_5019374158" description="CBM11 domain-containing protein" evidence="1">
    <location>
        <begin position="42"/>
        <end position="227"/>
    </location>
</feature>
<name>A0A410P6Q8_VELA1</name>
<feature type="domain" description="CBM11" evidence="2">
    <location>
        <begin position="44"/>
        <end position="223"/>
    </location>
</feature>
<dbReference type="KEGG" id="vai:BU251_07845"/>
<keyword evidence="1" id="KW-0732">Signal</keyword>
<sequence length="227" mass="24738">MLMHPCGNVCKRRARFFGHVPAKAGQLFFLSVLLVAGCVQAQDAPKAFVLDDFEGPIISDPKGTIDAGAGNGSSVAVSADKENKKSGEQSLKIDYDAVSGGYIWVARGFNLDVKGADRWTKKPQDIPWSSYGALSFYLYGTASGMRMAFDIKDAGGEMFRFMVTDDTKGWKQVVCPFDQFFPRGDWQPPTADVNGALDFPVMSFQFEPIAIAKGTIDVDDVSLEPLN</sequence>
<reference evidence="3 4" key="1">
    <citation type="submission" date="2017-01" db="EMBL/GenBank/DDBJ databases">
        <title>First insights into the biology of 'candidatus Vampirococcus archaeovorus'.</title>
        <authorList>
            <person name="Kizina J."/>
            <person name="Jordan S."/>
            <person name="Stueber K."/>
            <person name="Reinhardt R."/>
            <person name="Harder J."/>
        </authorList>
    </citation>
    <scope>NUCLEOTIDE SEQUENCE [LARGE SCALE GENOMIC DNA]</scope>
    <source>
        <strain evidence="3 4">LiM</strain>
    </source>
</reference>
<protein>
    <recommendedName>
        <fullName evidence="2">CBM11 domain-containing protein</fullName>
    </recommendedName>
</protein>
<organism evidence="3 4">
    <name type="scientific">Velamenicoccus archaeovorus</name>
    <dbReference type="NCBI Taxonomy" id="1930593"/>
    <lineage>
        <taxon>Bacteria</taxon>
        <taxon>Pseudomonadati</taxon>
        <taxon>Candidatus Omnitrophota</taxon>
        <taxon>Candidatus Velamenicoccus</taxon>
    </lineage>
</organism>
<dbReference type="Gene3D" id="2.60.120.430">
    <property type="entry name" value="Galactose-binding lectin"/>
    <property type="match status" value="1"/>
</dbReference>
<dbReference type="Proteomes" id="UP000287243">
    <property type="component" value="Chromosome"/>
</dbReference>
<proteinExistence type="predicted"/>